<feature type="domain" description="Acyl-CoA dehydrogenase/oxidase N-terminal" evidence="12">
    <location>
        <begin position="21"/>
        <end position="126"/>
    </location>
</feature>
<keyword evidence="7 9" id="KW-0560">Oxidoreductase</keyword>
<dbReference type="InterPro" id="IPR046373">
    <property type="entry name" value="Acyl-CoA_Oxase/DH_mid-dom_sf"/>
</dbReference>
<evidence type="ECO:0000259" key="10">
    <source>
        <dbReference type="Pfam" id="PF00441"/>
    </source>
</evidence>
<evidence type="ECO:0000256" key="8">
    <source>
        <dbReference type="ARBA" id="ARBA00031895"/>
    </source>
</evidence>
<gene>
    <name evidence="13" type="ORF">GOODEAATRI_003071</name>
</gene>
<evidence type="ECO:0000313" key="14">
    <source>
        <dbReference type="Proteomes" id="UP001476798"/>
    </source>
</evidence>
<comment type="cofactor">
    <cofactor evidence="1 9">
        <name>FAD</name>
        <dbReference type="ChEBI" id="CHEBI:57692"/>
    </cofactor>
</comment>
<evidence type="ECO:0000256" key="5">
    <source>
        <dbReference type="ARBA" id="ARBA00022827"/>
    </source>
</evidence>
<comment type="similarity">
    <text evidence="2 9">Belongs to the acyl-CoA dehydrogenase family.</text>
</comment>
<organism evidence="13 14">
    <name type="scientific">Goodea atripinnis</name>
    <dbReference type="NCBI Taxonomy" id="208336"/>
    <lineage>
        <taxon>Eukaryota</taxon>
        <taxon>Metazoa</taxon>
        <taxon>Chordata</taxon>
        <taxon>Craniata</taxon>
        <taxon>Vertebrata</taxon>
        <taxon>Euteleostomi</taxon>
        <taxon>Actinopterygii</taxon>
        <taxon>Neopterygii</taxon>
        <taxon>Teleostei</taxon>
        <taxon>Neoteleostei</taxon>
        <taxon>Acanthomorphata</taxon>
        <taxon>Ovalentaria</taxon>
        <taxon>Atherinomorphae</taxon>
        <taxon>Cyprinodontiformes</taxon>
        <taxon>Goodeidae</taxon>
        <taxon>Goodea</taxon>
    </lineage>
</organism>
<dbReference type="InterPro" id="IPR036250">
    <property type="entry name" value="AcylCo_DH-like_C"/>
</dbReference>
<dbReference type="InterPro" id="IPR006089">
    <property type="entry name" value="Acyl-CoA_DH_CS"/>
</dbReference>
<dbReference type="SUPFAM" id="SSF56645">
    <property type="entry name" value="Acyl-CoA dehydrogenase NM domain-like"/>
    <property type="match status" value="1"/>
</dbReference>
<keyword evidence="5 9" id="KW-0274">FAD</keyword>
<proteinExistence type="inferred from homology"/>
<evidence type="ECO:0000256" key="6">
    <source>
        <dbReference type="ARBA" id="ARBA00022946"/>
    </source>
</evidence>
<keyword evidence="6" id="KW-0809">Transit peptide</keyword>
<evidence type="ECO:0000259" key="12">
    <source>
        <dbReference type="Pfam" id="PF02771"/>
    </source>
</evidence>
<keyword evidence="14" id="KW-1185">Reference proteome</keyword>
<evidence type="ECO:0000256" key="4">
    <source>
        <dbReference type="ARBA" id="ARBA00022630"/>
    </source>
</evidence>
<dbReference type="Pfam" id="PF00441">
    <property type="entry name" value="Acyl-CoA_dh_1"/>
    <property type="match status" value="1"/>
</dbReference>
<dbReference type="Gene3D" id="1.10.540.10">
    <property type="entry name" value="Acyl-CoA dehydrogenase/oxidase, N-terminal domain"/>
    <property type="match status" value="1"/>
</dbReference>
<evidence type="ECO:0000256" key="7">
    <source>
        <dbReference type="ARBA" id="ARBA00023002"/>
    </source>
</evidence>
<dbReference type="EC" id="1.3.8.1" evidence="3"/>
<protein>
    <recommendedName>
        <fullName evidence="3">short-chain acyl-CoA dehydrogenase</fullName>
        <ecNumber evidence="3">1.3.8.1</ecNumber>
    </recommendedName>
    <alternativeName>
        <fullName evidence="8">Butyryl-CoA dehydrogenase</fullName>
    </alternativeName>
</protein>
<evidence type="ECO:0000256" key="2">
    <source>
        <dbReference type="ARBA" id="ARBA00009347"/>
    </source>
</evidence>
<dbReference type="Pfam" id="PF02770">
    <property type="entry name" value="Acyl-CoA_dh_M"/>
    <property type="match status" value="1"/>
</dbReference>
<dbReference type="InterPro" id="IPR013786">
    <property type="entry name" value="AcylCoA_DH/ox_N"/>
</dbReference>
<dbReference type="SUPFAM" id="SSF47203">
    <property type="entry name" value="Acyl-CoA dehydrogenase C-terminal domain-like"/>
    <property type="match status" value="1"/>
</dbReference>
<evidence type="ECO:0000259" key="11">
    <source>
        <dbReference type="Pfam" id="PF02770"/>
    </source>
</evidence>
<feature type="domain" description="Acyl-CoA oxidase/dehydrogenase middle" evidence="11">
    <location>
        <begin position="130"/>
        <end position="212"/>
    </location>
</feature>
<keyword evidence="4 9" id="KW-0285">Flavoprotein</keyword>
<evidence type="ECO:0000256" key="1">
    <source>
        <dbReference type="ARBA" id="ARBA00001974"/>
    </source>
</evidence>
<name>A0ABV0NH56_9TELE</name>
<dbReference type="InterPro" id="IPR006091">
    <property type="entry name" value="Acyl-CoA_Oxase/DH_mid-dom"/>
</dbReference>
<evidence type="ECO:0000256" key="9">
    <source>
        <dbReference type="RuleBase" id="RU362125"/>
    </source>
</evidence>
<dbReference type="InterPro" id="IPR037069">
    <property type="entry name" value="AcylCoA_DH/ox_N_sf"/>
</dbReference>
<feature type="domain" description="Acyl-CoA dehydrogenase/oxidase C-terminal" evidence="10">
    <location>
        <begin position="224"/>
        <end position="371"/>
    </location>
</feature>
<dbReference type="PROSITE" id="PS00073">
    <property type="entry name" value="ACYL_COA_DH_2"/>
    <property type="match status" value="1"/>
</dbReference>
<dbReference type="Gene3D" id="1.20.140.10">
    <property type="entry name" value="Butyryl-CoA Dehydrogenase, subunit A, domain 3"/>
    <property type="match status" value="1"/>
</dbReference>
<comment type="caution">
    <text evidence="13">The sequence shown here is derived from an EMBL/GenBank/DDBJ whole genome shotgun (WGS) entry which is preliminary data.</text>
</comment>
<dbReference type="Pfam" id="PF02771">
    <property type="entry name" value="Acyl-CoA_dh_N"/>
    <property type="match status" value="1"/>
</dbReference>
<evidence type="ECO:0000313" key="13">
    <source>
        <dbReference type="EMBL" id="MEQ2170707.1"/>
    </source>
</evidence>
<evidence type="ECO:0000256" key="3">
    <source>
        <dbReference type="ARBA" id="ARBA00012046"/>
    </source>
</evidence>
<dbReference type="InterPro" id="IPR009100">
    <property type="entry name" value="AcylCoA_DH/oxidase_NM_dom_sf"/>
</dbReference>
<dbReference type="PROSITE" id="PS00072">
    <property type="entry name" value="ACYL_COA_DH_1"/>
    <property type="match status" value="1"/>
</dbReference>
<dbReference type="Gene3D" id="2.40.110.10">
    <property type="entry name" value="Butyryl-CoA Dehydrogenase, subunit A, domain 2"/>
    <property type="match status" value="2"/>
</dbReference>
<dbReference type="PANTHER" id="PTHR43884">
    <property type="entry name" value="ACYL-COA DEHYDROGENASE"/>
    <property type="match status" value="1"/>
</dbReference>
<dbReference type="Proteomes" id="UP001476798">
    <property type="component" value="Unassembled WGS sequence"/>
</dbReference>
<accession>A0ABV0NH56</accession>
<dbReference type="EMBL" id="JAHRIO010040095">
    <property type="protein sequence ID" value="MEQ2170707.1"/>
    <property type="molecule type" value="Genomic_DNA"/>
</dbReference>
<dbReference type="InterPro" id="IPR009075">
    <property type="entry name" value="AcylCo_DH/oxidase_C"/>
</dbReference>
<dbReference type="PIRSF" id="PIRSF016578">
    <property type="entry name" value="HsaA"/>
    <property type="match status" value="1"/>
</dbReference>
<dbReference type="PANTHER" id="PTHR43884:SF12">
    <property type="entry name" value="ISOVALERYL-COA DEHYDROGENASE, MITOCHONDRIAL-RELATED"/>
    <property type="match status" value="1"/>
</dbReference>
<reference evidence="13 14" key="1">
    <citation type="submission" date="2021-06" db="EMBL/GenBank/DDBJ databases">
        <authorList>
            <person name="Palmer J.M."/>
        </authorList>
    </citation>
    <scope>NUCLEOTIDE SEQUENCE [LARGE SCALE GENOMIC DNA]</scope>
    <source>
        <strain evidence="13 14">GA_2019</strain>
        <tissue evidence="13">Muscle</tissue>
    </source>
</reference>
<sequence>MQKNLCLTGCRSLSQLAELPETHQLLRQTCRDYADRELAPIAAKLDKEHVYPAKQVKELGAMGVMAMEVPEELGGAGMDCLAYSLAMEEISRGCASTGVSLYIGPVLKFGTEEQKKQWITPFTTGEKVGCFALSEPGNGSDAGAASTVARQEGEEWVLNGTKAWITNCWDASATGISTFLIPMPHPGLSLGKKEDKLGIRASSTANIILEDCRIPLNNMLGPRGAGFKIAMQTLDSGRIGIASQALGIAQASLDCAADYAHKRTAFGAPIGKLQAIQEAAMAKLAASEAATFCSHQVTKHMNNRGLKHNQSSDQVNVLFVLFCILNQAIQILGGMGYVTDMPAERHYRDARITEIYEGTSEIQRLVIAGQILKEYQS</sequence>